<evidence type="ECO:0000256" key="11">
    <source>
        <dbReference type="ARBA" id="ARBA00023157"/>
    </source>
</evidence>
<keyword evidence="7" id="KW-0735">Signal-anchor</keyword>
<evidence type="ECO:0000256" key="15">
    <source>
        <dbReference type="ARBA" id="ARBA00056237"/>
    </source>
</evidence>
<evidence type="ECO:0000256" key="14">
    <source>
        <dbReference type="ARBA" id="ARBA00050091"/>
    </source>
</evidence>
<comment type="subcellular location">
    <subcellularLocation>
        <location evidence="1">Golgi apparatus</location>
        <location evidence="1">Golgi stack membrane</location>
        <topology evidence="1">Single-pass type II membrane protein</topology>
    </subcellularLocation>
</comment>
<evidence type="ECO:0000256" key="3">
    <source>
        <dbReference type="ARBA" id="ARBA00006003"/>
    </source>
</evidence>
<evidence type="ECO:0000256" key="2">
    <source>
        <dbReference type="ARBA" id="ARBA00004922"/>
    </source>
</evidence>
<reference evidence="24" key="1">
    <citation type="journal article" date="2018" name="Biotechnol. Bioeng.">
        <title>A reference genome of the Chinese hamster based on a hybrid assembly strategy.</title>
        <authorList>
            <person name="Rupp O."/>
            <person name="MacDonald M.L."/>
            <person name="Li S."/>
            <person name="Dhiman H."/>
            <person name="Polson S."/>
            <person name="Griep S."/>
            <person name="Heffner K."/>
            <person name="Hernandez I."/>
            <person name="Brinkrolf K."/>
            <person name="Jadhav V."/>
            <person name="Samoudi M."/>
            <person name="Hao H."/>
            <person name="Kingham B."/>
            <person name="Goesmann A."/>
            <person name="Betenbaugh M.J."/>
            <person name="Lewis N.E."/>
            <person name="Borth N."/>
            <person name="Lee K.H."/>
        </authorList>
    </citation>
    <scope>NUCLEOTIDE SEQUENCE [LARGE SCALE GENOMIC DNA]</scope>
    <source>
        <strain evidence="24">17A/GY</strain>
    </source>
</reference>
<keyword evidence="9" id="KW-0333">Golgi apparatus</keyword>
<evidence type="ECO:0000256" key="18">
    <source>
        <dbReference type="ARBA" id="ARBA00075637"/>
    </source>
</evidence>
<feature type="disulfide bond" evidence="23">
    <location>
        <begin position="79"/>
        <end position="257"/>
    </location>
</feature>
<dbReference type="FunFam" id="3.90.1480.20:FF:000003">
    <property type="entry name" value="CMP-N-acetylneuraminate-beta-1,4-galactoside alpha-2,3-sialyltransferase isoform X1"/>
    <property type="match status" value="1"/>
</dbReference>
<dbReference type="RefSeq" id="XP_016831202.1">
    <property type="nucleotide sequence ID" value="XM_016975713.3"/>
</dbReference>
<keyword evidence="6" id="KW-0812">Transmembrane</keyword>
<evidence type="ECO:0000256" key="6">
    <source>
        <dbReference type="ARBA" id="ARBA00022692"/>
    </source>
</evidence>
<keyword evidence="5" id="KW-0808">Transferase</keyword>
<evidence type="ECO:0000256" key="12">
    <source>
        <dbReference type="ARBA" id="ARBA00023180"/>
    </source>
</evidence>
<keyword evidence="8" id="KW-1133">Transmembrane helix</keyword>
<evidence type="ECO:0000256" key="7">
    <source>
        <dbReference type="ARBA" id="ARBA00022968"/>
    </source>
</evidence>
<gene>
    <name evidence="25" type="primary">St3gal3</name>
</gene>
<evidence type="ECO:0000256" key="5">
    <source>
        <dbReference type="ARBA" id="ARBA00022679"/>
    </source>
</evidence>
<dbReference type="EC" id="2.4.3.6" evidence="13"/>
<evidence type="ECO:0000256" key="20">
    <source>
        <dbReference type="ARBA" id="ARBA00076528"/>
    </source>
</evidence>
<name>A0A9J7FER5_CRIGR</name>
<dbReference type="AlphaFoldDB" id="A0A9J7FER5"/>
<evidence type="ECO:0000256" key="22">
    <source>
        <dbReference type="ARBA" id="ARBA00082226"/>
    </source>
</evidence>
<dbReference type="RefSeq" id="XP_027254832.1">
    <property type="nucleotide sequence ID" value="XM_027399031.2"/>
</dbReference>
<dbReference type="InterPro" id="IPR012163">
    <property type="entry name" value="Sialyl_trans"/>
</dbReference>
<dbReference type="PANTHER" id="PTHR13713">
    <property type="entry name" value="SIALYLTRANSFERASE"/>
    <property type="match status" value="1"/>
</dbReference>
<reference evidence="24" key="2">
    <citation type="journal article" date="2020" name="Biotechnol. Bioeng.">
        <title>Chromosome-scale scaffolds for the Chinese hamster reference genome assembly to facilitate the study of the CHO epigenome.</title>
        <authorList>
            <person name="Hilliard W."/>
            <person name="MacDonald M."/>
            <person name="Lee K.H."/>
        </authorList>
    </citation>
    <scope>NUCLEOTIDE SEQUENCE [LARGE SCALE GENOMIC DNA]</scope>
    <source>
        <strain evidence="24">17A/GY</strain>
    </source>
</reference>
<comment type="catalytic activity">
    <reaction evidence="14">
        <text>a beta-D-galactosyl-(1-&gt;4)-N-acetyl-beta-D-glucosaminyl derivative + CMP-N-acetyl-beta-neuraminate = an N-acetyl-alpha-neuraminyl-(2-&gt;3)-beta-D-galactosyl-(1-&gt;4)-N-acetyl-beta-D-glucosaminyl derivative + CMP + H(+)</text>
        <dbReference type="Rhea" id="RHEA:52316"/>
        <dbReference type="ChEBI" id="CHEBI:15378"/>
        <dbReference type="ChEBI" id="CHEBI:57812"/>
        <dbReference type="ChEBI" id="CHEBI:60377"/>
        <dbReference type="ChEBI" id="CHEBI:133507"/>
        <dbReference type="ChEBI" id="CHEBI:136545"/>
        <dbReference type="EC" id="2.4.3.6"/>
    </reaction>
</comment>
<keyword evidence="4" id="KW-0328">Glycosyltransferase</keyword>
<dbReference type="GO" id="GO:0032580">
    <property type="term" value="C:Golgi cisterna membrane"/>
    <property type="evidence" value="ECO:0007669"/>
    <property type="project" value="UniProtKB-SubCell"/>
</dbReference>
<evidence type="ECO:0000256" key="19">
    <source>
        <dbReference type="ARBA" id="ARBA00076295"/>
    </source>
</evidence>
<keyword evidence="10" id="KW-0472">Membrane</keyword>
<comment type="similarity">
    <text evidence="3">Belongs to the glycosyltransferase 29 family.</text>
</comment>
<dbReference type="GeneID" id="100689187"/>
<evidence type="ECO:0000256" key="9">
    <source>
        <dbReference type="ARBA" id="ARBA00023034"/>
    </source>
</evidence>
<evidence type="ECO:0000256" key="17">
    <source>
        <dbReference type="ARBA" id="ARBA00075300"/>
    </source>
</evidence>
<evidence type="ECO:0000256" key="21">
    <source>
        <dbReference type="ARBA" id="ARBA00077526"/>
    </source>
</evidence>
<dbReference type="OrthoDB" id="10264956at2759"/>
<proteinExistence type="inferred from homology"/>
<dbReference type="CTD" id="6487"/>
<dbReference type="InterPro" id="IPR038578">
    <property type="entry name" value="GT29-like_sf"/>
</dbReference>
<dbReference type="Gene3D" id="3.90.1480.20">
    <property type="entry name" value="Glycosyl transferase family 29"/>
    <property type="match status" value="1"/>
</dbReference>
<dbReference type="PANTHER" id="PTHR13713:SF37">
    <property type="entry name" value="CMP-N-ACETYLNEURAMINATE-BETA-1,4-GALACTOSIDE ALPHA-2,3-SIALYLTRANSFERASE"/>
    <property type="match status" value="1"/>
</dbReference>
<evidence type="ECO:0000256" key="16">
    <source>
        <dbReference type="ARBA" id="ARBA00072604"/>
    </source>
</evidence>
<keyword evidence="11" id="KW-1015">Disulfide bond</keyword>
<organism evidence="24 25">
    <name type="scientific">Cricetulus griseus</name>
    <name type="common">Chinese hamster</name>
    <name type="synonym">Cricetulus barabensis griseus</name>
    <dbReference type="NCBI Taxonomy" id="10029"/>
    <lineage>
        <taxon>Eukaryota</taxon>
        <taxon>Metazoa</taxon>
        <taxon>Chordata</taxon>
        <taxon>Craniata</taxon>
        <taxon>Vertebrata</taxon>
        <taxon>Euteleostomi</taxon>
        <taxon>Mammalia</taxon>
        <taxon>Eutheria</taxon>
        <taxon>Euarchontoglires</taxon>
        <taxon>Glires</taxon>
        <taxon>Rodentia</taxon>
        <taxon>Myomorpha</taxon>
        <taxon>Muroidea</taxon>
        <taxon>Cricetidae</taxon>
        <taxon>Cricetinae</taxon>
        <taxon>Cricetulus</taxon>
    </lineage>
</organism>
<evidence type="ECO:0000256" key="13">
    <source>
        <dbReference type="ARBA" id="ARBA00049726"/>
    </source>
</evidence>
<evidence type="ECO:0000256" key="10">
    <source>
        <dbReference type="ARBA" id="ARBA00023136"/>
    </source>
</evidence>
<dbReference type="GO" id="GO:0008118">
    <property type="term" value="F:N-acetyllactosaminide alpha-2,3-sialyltransferase activity"/>
    <property type="evidence" value="ECO:0007669"/>
    <property type="project" value="UniProtKB-EC"/>
</dbReference>
<evidence type="ECO:0000313" key="25">
    <source>
        <dbReference type="RefSeq" id="XP_027254832.1"/>
    </source>
</evidence>
<keyword evidence="12" id="KW-0325">Glycoprotein</keyword>
<dbReference type="Pfam" id="PF00777">
    <property type="entry name" value="Glyco_transf_29"/>
    <property type="match status" value="1"/>
</dbReference>
<dbReference type="PIRSF" id="PIRSF005557">
    <property type="entry name" value="Sialyl_trans"/>
    <property type="match status" value="1"/>
</dbReference>
<evidence type="ECO:0000256" key="4">
    <source>
        <dbReference type="ARBA" id="ARBA00022676"/>
    </source>
</evidence>
<evidence type="ECO:0000256" key="23">
    <source>
        <dbReference type="PIRSR" id="PIRSR005557-2"/>
    </source>
</evidence>
<comment type="function">
    <text evidence="15">Catalyzes the formation of the NeuAc-alpha-2,3-Gal-beta-1,4-GlcNAc-, NeuAc-alpha-2,3-Gal-beta-1,3-GlcNAc- and NeuAc-alpha-2,3-Gal-beta-1,3-GalNAc- sequences found in terminal carbohydrate groups of glycoproteins and glycolipids. The highest activity is toward Gal-beta-1,3-GlcNAc and the lowest toward Gal-beta-1,3-GalNAc.</text>
</comment>
<dbReference type="InterPro" id="IPR051142">
    <property type="entry name" value="Glycosyltransferase_29"/>
</dbReference>
<evidence type="ECO:0000256" key="8">
    <source>
        <dbReference type="ARBA" id="ARBA00022989"/>
    </source>
</evidence>
<reference evidence="25" key="3">
    <citation type="submission" date="2025-08" db="UniProtKB">
        <authorList>
            <consortium name="RefSeq"/>
        </authorList>
    </citation>
    <scope>IDENTIFICATION</scope>
    <source>
        <strain evidence="25">17A/GY</strain>
        <tissue evidence="25">Liver</tissue>
    </source>
</reference>
<protein>
    <recommendedName>
        <fullName evidence="16">CMP-N-acetylneuraminate-beta-1,4-galactoside alpha-2,3-sialyltransferase</fullName>
        <ecNumber evidence="13">2.4.3.6</ecNumber>
    </recommendedName>
    <alternativeName>
        <fullName evidence="21">Beta-galactoside alpha-2,3-sialyltransferase 3</fullName>
    </alternativeName>
    <alternativeName>
        <fullName evidence="17">Gal beta-1,3(4) GlcNAc alpha-2,3 sialyltransferase</fullName>
    </alternativeName>
    <alternativeName>
        <fullName evidence="19">N-acetyllactosaminide alpha-2,3-sialyltransferase</fullName>
    </alternativeName>
    <alternativeName>
        <fullName evidence="22">ST3Gal III</fullName>
    </alternativeName>
    <alternativeName>
        <fullName evidence="18">ST3N</fullName>
    </alternativeName>
    <alternativeName>
        <fullName evidence="20">Sialyltransferase 6</fullName>
    </alternativeName>
</protein>
<dbReference type="CDD" id="cd23981">
    <property type="entry name" value="GT29_ST3GAL3"/>
    <property type="match status" value="1"/>
</dbReference>
<evidence type="ECO:0000256" key="1">
    <source>
        <dbReference type="ARBA" id="ARBA00004447"/>
    </source>
</evidence>
<accession>A0A9J7FER5</accession>
<dbReference type="Proteomes" id="UP001108280">
    <property type="component" value="Chromosome 2"/>
</dbReference>
<comment type="pathway">
    <text evidence="2">Protein modification; protein glycosylation.</text>
</comment>
<evidence type="ECO:0000313" key="24">
    <source>
        <dbReference type="Proteomes" id="UP001108280"/>
    </source>
</evidence>
<keyword evidence="24" id="KW-1185">Reference proteome</keyword>
<sequence length="318" mass="35670">MSGLKHCVTASSVRTSVNSKFSKPAPMFLDDSFRKWARIREFVPPFGIKGQDNLIKAILSVTKEYRLTPALDSLHCRRCIIVGNGGVLANKSLGSRIDDYDIVVRLNSAPVKGFERDVGSKTTLRITYPEGAMQRPEQYERDSLFVLAGFKWQDFKWLKYIVYKERVRGSFPFSGTHHQAPSSCLLMLCLQSASDGFWKSVATRVPKEPPEIRILNPYFIQEAAFTLIGLPFNNGLMGRGNIPTLGSVAVTMALHGCDEVAVAGFGYDMNTPNAPLHYYETVRMAAIKESWTHNIQREKEFLRKLVKARVITDLSSGI</sequence>
<dbReference type="InterPro" id="IPR001675">
    <property type="entry name" value="Glyco_trans_29"/>
</dbReference>